<accession>A0A821APR2</accession>
<protein>
    <recommendedName>
        <fullName evidence="5">Poly [ADP-ribose] polymerase</fullName>
        <shortName evidence="5">PARP</shortName>
        <ecNumber evidence="5">2.4.2.-</ecNumber>
    </recommendedName>
</protein>
<proteinExistence type="predicted"/>
<gene>
    <name evidence="7" type="ORF">OVN521_LOCUS44230</name>
</gene>
<comment type="caution">
    <text evidence="7">The sequence shown here is derived from an EMBL/GenBank/DDBJ whole genome shotgun (WGS) entry which is preliminary data.</text>
</comment>
<keyword evidence="1 5" id="KW-0328">Glycosyltransferase</keyword>
<dbReference type="AlphaFoldDB" id="A0A821APR2"/>
<dbReference type="GO" id="GO:0006302">
    <property type="term" value="P:double-strand break repair"/>
    <property type="evidence" value="ECO:0007669"/>
    <property type="project" value="TreeGrafter"/>
</dbReference>
<evidence type="ECO:0000256" key="3">
    <source>
        <dbReference type="ARBA" id="ARBA00023027"/>
    </source>
</evidence>
<dbReference type="PANTHER" id="PTHR10459">
    <property type="entry name" value="DNA LIGASE"/>
    <property type="match status" value="1"/>
</dbReference>
<dbReference type="GO" id="GO:1990404">
    <property type="term" value="F:NAD+-protein mono-ADP-ribosyltransferase activity"/>
    <property type="evidence" value="ECO:0007669"/>
    <property type="project" value="TreeGrafter"/>
</dbReference>
<evidence type="ECO:0000256" key="2">
    <source>
        <dbReference type="ARBA" id="ARBA00022679"/>
    </source>
</evidence>
<dbReference type="InterPro" id="IPR012317">
    <property type="entry name" value="Poly(ADP-ribose)pol_cat_dom"/>
</dbReference>
<evidence type="ECO:0000256" key="1">
    <source>
        <dbReference type="ARBA" id="ARBA00022676"/>
    </source>
</evidence>
<feature type="non-terminal residue" evidence="7">
    <location>
        <position position="1"/>
    </location>
</feature>
<dbReference type="EMBL" id="CAJOBG010066457">
    <property type="protein sequence ID" value="CAF4575669.1"/>
    <property type="molecule type" value="Genomic_DNA"/>
</dbReference>
<dbReference type="PANTHER" id="PTHR10459:SF60">
    <property type="entry name" value="POLY [ADP-RIBOSE] POLYMERASE 2"/>
    <property type="match status" value="1"/>
</dbReference>
<dbReference type="Pfam" id="PF00644">
    <property type="entry name" value="PARP"/>
    <property type="match status" value="1"/>
</dbReference>
<evidence type="ECO:0000256" key="5">
    <source>
        <dbReference type="RuleBase" id="RU362114"/>
    </source>
</evidence>
<dbReference type="Gene3D" id="3.90.228.10">
    <property type="match status" value="1"/>
</dbReference>
<evidence type="ECO:0000259" key="6">
    <source>
        <dbReference type="PROSITE" id="PS51059"/>
    </source>
</evidence>
<dbReference type="GO" id="GO:0003950">
    <property type="term" value="F:NAD+ poly-ADP-ribosyltransferase activity"/>
    <property type="evidence" value="ECO:0007669"/>
    <property type="project" value="UniProtKB-UniRule"/>
</dbReference>
<dbReference type="PROSITE" id="PS51059">
    <property type="entry name" value="PARP_CATALYTIC"/>
    <property type="match status" value="1"/>
</dbReference>
<dbReference type="EC" id="2.4.2.-" evidence="5"/>
<keyword evidence="8" id="KW-1185">Reference proteome</keyword>
<feature type="domain" description="PARP catalytic" evidence="6">
    <location>
        <begin position="1"/>
        <end position="105"/>
    </location>
</feature>
<dbReference type="InterPro" id="IPR050800">
    <property type="entry name" value="ARTD/PARP"/>
</dbReference>
<name>A0A821APR2_9BILA</name>
<dbReference type="Proteomes" id="UP000663866">
    <property type="component" value="Unassembled WGS sequence"/>
</dbReference>
<dbReference type="GO" id="GO:0070212">
    <property type="term" value="P:protein poly-ADP-ribosylation"/>
    <property type="evidence" value="ECO:0007669"/>
    <property type="project" value="TreeGrafter"/>
</dbReference>
<keyword evidence="2 5" id="KW-0808">Transferase</keyword>
<sequence length="105" mass="12242">YLQSTHASTHQQYKMEIEHIFKIERENEDKMFNDVGNKMLLWHGSRLTNIAGIMSQGLRIAPPEAPVVSKISLEREPFGKPISIILMIRRRFSRKNVDIQILKLL</sequence>
<dbReference type="SUPFAM" id="SSF56399">
    <property type="entry name" value="ADP-ribosylation"/>
    <property type="match status" value="1"/>
</dbReference>
<evidence type="ECO:0000313" key="7">
    <source>
        <dbReference type="EMBL" id="CAF4575669.1"/>
    </source>
</evidence>
<organism evidence="7 8">
    <name type="scientific">Rotaria magnacalcarata</name>
    <dbReference type="NCBI Taxonomy" id="392030"/>
    <lineage>
        <taxon>Eukaryota</taxon>
        <taxon>Metazoa</taxon>
        <taxon>Spiralia</taxon>
        <taxon>Gnathifera</taxon>
        <taxon>Rotifera</taxon>
        <taxon>Eurotatoria</taxon>
        <taxon>Bdelloidea</taxon>
        <taxon>Philodinida</taxon>
        <taxon>Philodinidae</taxon>
        <taxon>Rotaria</taxon>
    </lineage>
</organism>
<evidence type="ECO:0000313" key="8">
    <source>
        <dbReference type="Proteomes" id="UP000663866"/>
    </source>
</evidence>
<keyword evidence="3 5" id="KW-0520">NAD</keyword>
<reference evidence="7" key="1">
    <citation type="submission" date="2021-02" db="EMBL/GenBank/DDBJ databases">
        <authorList>
            <person name="Nowell W R."/>
        </authorList>
    </citation>
    <scope>NUCLEOTIDE SEQUENCE</scope>
</reference>
<comment type="catalytic activity">
    <reaction evidence="4">
        <text>NAD(+) + (ADP-D-ribosyl)n-acceptor = nicotinamide + (ADP-D-ribosyl)n+1-acceptor + H(+).</text>
        <dbReference type="EC" id="2.4.2.30"/>
    </reaction>
</comment>
<evidence type="ECO:0000256" key="4">
    <source>
        <dbReference type="ARBA" id="ARBA00033987"/>
    </source>
</evidence>
<dbReference type="GO" id="GO:0005730">
    <property type="term" value="C:nucleolus"/>
    <property type="evidence" value="ECO:0007669"/>
    <property type="project" value="TreeGrafter"/>
</dbReference>